<dbReference type="InterPro" id="IPR036485">
    <property type="entry name" value="Glu_synth_asu_C_sf"/>
</dbReference>
<reference evidence="18" key="1">
    <citation type="submission" date="2023-02" db="EMBL/GenBank/DDBJ databases">
        <title>Georgenia sp.10Sc9-8, isolated from a soil sample collected from the Taklamakan desert.</title>
        <authorList>
            <person name="Liu S."/>
        </authorList>
    </citation>
    <scope>NUCLEOTIDE SEQUENCE</scope>
    <source>
        <strain evidence="18">10Sc9-8</strain>
    </source>
</reference>
<dbReference type="CDD" id="cd02808">
    <property type="entry name" value="GltS_FMN"/>
    <property type="match status" value="1"/>
</dbReference>
<dbReference type="PANTHER" id="PTHR43100">
    <property type="entry name" value="GLUTAMATE SYNTHASE [NADPH] SMALL CHAIN"/>
    <property type="match status" value="1"/>
</dbReference>
<evidence type="ECO:0000313" key="18">
    <source>
        <dbReference type="EMBL" id="MDD9207887.1"/>
    </source>
</evidence>
<keyword evidence="6" id="KW-0288">FMN</keyword>
<evidence type="ECO:0000259" key="15">
    <source>
        <dbReference type="Pfam" id="PF01493"/>
    </source>
</evidence>
<evidence type="ECO:0000256" key="14">
    <source>
        <dbReference type="ARBA" id="ARBA00029440"/>
    </source>
</evidence>
<name>A0ABT5U0Q8_9MICO</name>
<dbReference type="Pfam" id="PF04898">
    <property type="entry name" value="Glu_syn_central"/>
    <property type="match status" value="1"/>
</dbReference>
<evidence type="ECO:0000259" key="17">
    <source>
        <dbReference type="Pfam" id="PF04898"/>
    </source>
</evidence>
<protein>
    <submittedName>
        <fullName evidence="18">Glutamate synthase large subunit</fullName>
        <ecNumber evidence="18">1.4.1.13</ecNumber>
    </submittedName>
</protein>
<keyword evidence="5" id="KW-0285">Flavoprotein</keyword>
<comment type="cofactor">
    <cofactor evidence="1">
        <name>FMN</name>
        <dbReference type="ChEBI" id="CHEBI:58210"/>
    </cofactor>
</comment>
<dbReference type="CDD" id="cd00982">
    <property type="entry name" value="gltB_C"/>
    <property type="match status" value="1"/>
</dbReference>
<keyword evidence="11" id="KW-0411">Iron-sulfur</keyword>
<comment type="similarity">
    <text evidence="3">Belongs to the glutamate synthase family.</text>
</comment>
<dbReference type="InterPro" id="IPR006982">
    <property type="entry name" value="Glu_synth_centr_N"/>
</dbReference>
<evidence type="ECO:0000256" key="4">
    <source>
        <dbReference type="ARBA" id="ARBA00022605"/>
    </source>
</evidence>
<dbReference type="NCBIfam" id="NF008730">
    <property type="entry name" value="PRK11750.1"/>
    <property type="match status" value="1"/>
</dbReference>
<keyword evidence="10" id="KW-0408">Iron</keyword>
<comment type="caution">
    <text evidence="18">The sequence shown here is derived from an EMBL/GenBank/DDBJ whole genome shotgun (WGS) entry which is preliminary data.</text>
</comment>
<evidence type="ECO:0000256" key="8">
    <source>
        <dbReference type="ARBA" id="ARBA00022962"/>
    </source>
</evidence>
<dbReference type="InterPro" id="IPR013785">
    <property type="entry name" value="Aldolase_TIM"/>
</dbReference>
<dbReference type="EC" id="1.4.1.13" evidence="18"/>
<dbReference type="Proteomes" id="UP001165561">
    <property type="component" value="Unassembled WGS sequence"/>
</dbReference>
<feature type="domain" description="Glutamate synthase" evidence="16">
    <location>
        <begin position="383"/>
        <end position="746"/>
    </location>
</feature>
<dbReference type="Gene3D" id="2.160.20.60">
    <property type="entry name" value="Glutamate synthase, alpha subunit, C-terminal domain"/>
    <property type="match status" value="1"/>
</dbReference>
<comment type="pathway">
    <text evidence="14">Amino-acid biosynthesis.</text>
</comment>
<sequence length="1088" mass="116481">AQWLDEGLVHLGDLPQREHVAHSRSSVTRRQQTFGYTEEELRILLSPMASSGAEALGSMGTDTPLAVLSSRPRLLFDYFIQLFAQVTNPPLDSIREELVTALGGAIGPEPNLLADMPEHTRKLVLPFPTIDNDQLAKITNIGKARRTGGGFSAVTVRGLYRVSGGGAALRDRLEEIFAEVDDAIERGVSFIVLSDRESTAELAPIPSLLLTAAVHHHTLRKHNRTKISLLVEAGDVREVHHVALLVGYGAAAVNPYLAMESVEELVRSGVVVGVTREQAVANLIKALGKGVLKVMSKMGISTVASYRGAQVFEAIGLSEELVAEYFTGTATPLGGVGLDVLAAEVAARHATAYPPSGISPAHRTLAKGGEYQWRREGEPHLFDPETIFRLQHSTRTRQFDVFRKYTAGVNEQSERLMTLRGLLRLKDGERDPIPVEEVEPVSEIVKRFSTGAMSYGSISAEAHETLAIAMNMLGGKSNTGEGGEDTDRLRDPRRRSAIKQVASGRFGVTADYLTNADDIQIKMAQGAKPGEGGQLPGEKVYPWVAHTRHSTPGVGLISPPPHHDIYSIEDLAQLIHDLKNANPAARVHVKLVSEVGVGTVAAGVSKAHADVVLISGHDGGTGASPLTSLKHAGAPWELGLAETQQTLVLNNLRDRIVVQTDGQLKTGRDVLVAALLGAEEFGFATAPLVVSGCIMMRVCHKDTCPVGVATQNPELRARFTGKAEHVVTFFEYIAQEVRELLASLGLRSIEEAVGRVDLLDGERAVEHWKASGLDLSPILTQVDPAPGAARHRVREQDHGLDRALDNRLIELAGPALEHGEPVRLKLPVRNVNRTVGTMLGHEVTKRHGPHGLPDDTIDITLTGSAGQSFGAVLPPGVTLRLHGDANDYVGKSLSGGRIVVRPDQAAHFWARNNVIAGNVIGYGATAGELFLRGTVGERFCVRNSGATAVVEGVGDHAAEYMTGGTVLVLGPTGRNLGAGMSGGTVFVVDLDRSLVNAPAVANGDLILSGLDPEDHSIVVDLLQRHARYTDSHLAAELLEDTESLRTRVTKVLPRQFAVVSAALERAADDGLDPSSPDVWATIMEATRG</sequence>
<dbReference type="Gene3D" id="3.20.20.70">
    <property type="entry name" value="Aldolase class I"/>
    <property type="match status" value="2"/>
</dbReference>
<keyword evidence="19" id="KW-1185">Reference proteome</keyword>
<dbReference type="InterPro" id="IPR002932">
    <property type="entry name" value="Glu_synthdom"/>
</dbReference>
<dbReference type="InterPro" id="IPR002489">
    <property type="entry name" value="Glu_synth_asu_C"/>
</dbReference>
<keyword evidence="8" id="KW-0315">Glutamine amidotransferase</keyword>
<evidence type="ECO:0000256" key="2">
    <source>
        <dbReference type="ARBA" id="ARBA00001927"/>
    </source>
</evidence>
<comment type="cofactor">
    <cofactor evidence="2">
        <name>[3Fe-4S] cluster</name>
        <dbReference type="ChEBI" id="CHEBI:21137"/>
    </cofactor>
</comment>
<dbReference type="EMBL" id="JARACI010001167">
    <property type="protein sequence ID" value="MDD9207887.1"/>
    <property type="molecule type" value="Genomic_DNA"/>
</dbReference>
<proteinExistence type="inferred from homology"/>
<evidence type="ECO:0000256" key="13">
    <source>
        <dbReference type="ARBA" id="ARBA00023291"/>
    </source>
</evidence>
<evidence type="ECO:0000256" key="1">
    <source>
        <dbReference type="ARBA" id="ARBA00001917"/>
    </source>
</evidence>
<keyword evidence="9 18" id="KW-0560">Oxidoreductase</keyword>
<accession>A0ABT5U0Q8</accession>
<evidence type="ECO:0000256" key="7">
    <source>
        <dbReference type="ARBA" id="ARBA00022723"/>
    </source>
</evidence>
<dbReference type="InterPro" id="IPR051394">
    <property type="entry name" value="Glutamate_Synthase"/>
</dbReference>
<keyword evidence="7" id="KW-0479">Metal-binding</keyword>
<dbReference type="Pfam" id="PF01493">
    <property type="entry name" value="GXGXG"/>
    <property type="match status" value="1"/>
</dbReference>
<feature type="domain" description="Glutamate synthase alpha subunit C-terminal" evidence="15">
    <location>
        <begin position="827"/>
        <end position="994"/>
    </location>
</feature>
<evidence type="ECO:0000256" key="11">
    <source>
        <dbReference type="ARBA" id="ARBA00023014"/>
    </source>
</evidence>
<dbReference type="PANTHER" id="PTHR43100:SF1">
    <property type="entry name" value="GLUTAMATE SYNTHASE [NADPH] SMALL CHAIN"/>
    <property type="match status" value="1"/>
</dbReference>
<dbReference type="GO" id="GO:0004355">
    <property type="term" value="F:glutamate synthase (NADPH) activity"/>
    <property type="evidence" value="ECO:0007669"/>
    <property type="project" value="UniProtKB-EC"/>
</dbReference>
<keyword evidence="4" id="KW-0028">Amino-acid biosynthesis</keyword>
<gene>
    <name evidence="18" type="primary">gltB</name>
    <name evidence="18" type="ORF">PU560_15635</name>
</gene>
<evidence type="ECO:0000256" key="6">
    <source>
        <dbReference type="ARBA" id="ARBA00022643"/>
    </source>
</evidence>
<feature type="non-terminal residue" evidence="18">
    <location>
        <position position="1"/>
    </location>
</feature>
<dbReference type="SUPFAM" id="SSF51395">
    <property type="entry name" value="FMN-linked oxidoreductases"/>
    <property type="match status" value="1"/>
</dbReference>
<keyword evidence="12" id="KW-0314">Glutamate biosynthesis</keyword>
<feature type="domain" description="Glutamate synthase central-N" evidence="17">
    <location>
        <begin position="29"/>
        <end position="318"/>
    </location>
</feature>
<evidence type="ECO:0000259" key="16">
    <source>
        <dbReference type="Pfam" id="PF01645"/>
    </source>
</evidence>
<evidence type="ECO:0000256" key="10">
    <source>
        <dbReference type="ARBA" id="ARBA00023004"/>
    </source>
</evidence>
<dbReference type="Pfam" id="PF01645">
    <property type="entry name" value="Glu_synthase"/>
    <property type="match status" value="1"/>
</dbReference>
<evidence type="ECO:0000256" key="12">
    <source>
        <dbReference type="ARBA" id="ARBA00023164"/>
    </source>
</evidence>
<dbReference type="SUPFAM" id="SSF69336">
    <property type="entry name" value="Alpha subunit of glutamate synthase, C-terminal domain"/>
    <property type="match status" value="1"/>
</dbReference>
<evidence type="ECO:0000313" key="19">
    <source>
        <dbReference type="Proteomes" id="UP001165561"/>
    </source>
</evidence>
<evidence type="ECO:0000256" key="5">
    <source>
        <dbReference type="ARBA" id="ARBA00022630"/>
    </source>
</evidence>
<keyword evidence="13" id="KW-0003">3Fe-4S</keyword>
<evidence type="ECO:0000256" key="9">
    <source>
        <dbReference type="ARBA" id="ARBA00023002"/>
    </source>
</evidence>
<evidence type="ECO:0000256" key="3">
    <source>
        <dbReference type="ARBA" id="ARBA00009716"/>
    </source>
</evidence>
<organism evidence="18 19">
    <name type="scientific">Georgenia halotolerans</name>
    <dbReference type="NCBI Taxonomy" id="3028317"/>
    <lineage>
        <taxon>Bacteria</taxon>
        <taxon>Bacillati</taxon>
        <taxon>Actinomycetota</taxon>
        <taxon>Actinomycetes</taxon>
        <taxon>Micrococcales</taxon>
        <taxon>Bogoriellaceae</taxon>
        <taxon>Georgenia</taxon>
    </lineage>
</organism>